<protein>
    <recommendedName>
        <fullName evidence="2">Retrovirus-related Pol polyprotein from transposon TNT 1-94-like beta-barrel domain-containing protein</fullName>
    </recommendedName>
</protein>
<dbReference type="Pfam" id="PF22936">
    <property type="entry name" value="Pol_BBD"/>
    <property type="match status" value="1"/>
</dbReference>
<evidence type="ECO:0000256" key="1">
    <source>
        <dbReference type="SAM" id="MobiDB-lite"/>
    </source>
</evidence>
<evidence type="ECO:0000313" key="3">
    <source>
        <dbReference type="EMBL" id="PNX54408.1"/>
    </source>
</evidence>
<reference evidence="3 4" key="2">
    <citation type="journal article" date="2017" name="Front. Plant Sci.">
        <title>Gene Classification and Mining of Molecular Markers Useful in Red Clover (Trifolium pratense) Breeding.</title>
        <authorList>
            <person name="Istvanek J."/>
            <person name="Dluhosova J."/>
            <person name="Dluhos P."/>
            <person name="Patkova L."/>
            <person name="Nedelnik J."/>
            <person name="Repkova J."/>
        </authorList>
    </citation>
    <scope>NUCLEOTIDE SEQUENCE [LARGE SCALE GENOMIC DNA]</scope>
    <source>
        <strain evidence="4">cv. Tatra</strain>
        <tissue evidence="3">Young leaves</tissue>
    </source>
</reference>
<reference evidence="3 4" key="1">
    <citation type="journal article" date="2014" name="Am. J. Bot.">
        <title>Genome assembly and annotation for red clover (Trifolium pratense; Fabaceae).</title>
        <authorList>
            <person name="Istvanek J."/>
            <person name="Jaros M."/>
            <person name="Krenek A."/>
            <person name="Repkova J."/>
        </authorList>
    </citation>
    <scope>NUCLEOTIDE SEQUENCE [LARGE SCALE GENOMIC DNA]</scope>
    <source>
        <strain evidence="4">cv. Tatra</strain>
        <tissue evidence="3">Young leaves</tissue>
    </source>
</reference>
<organism evidence="3 4">
    <name type="scientific">Trifolium pratense</name>
    <name type="common">Red clover</name>
    <dbReference type="NCBI Taxonomy" id="57577"/>
    <lineage>
        <taxon>Eukaryota</taxon>
        <taxon>Viridiplantae</taxon>
        <taxon>Streptophyta</taxon>
        <taxon>Embryophyta</taxon>
        <taxon>Tracheophyta</taxon>
        <taxon>Spermatophyta</taxon>
        <taxon>Magnoliopsida</taxon>
        <taxon>eudicotyledons</taxon>
        <taxon>Gunneridae</taxon>
        <taxon>Pentapetalae</taxon>
        <taxon>rosids</taxon>
        <taxon>fabids</taxon>
        <taxon>Fabales</taxon>
        <taxon>Fabaceae</taxon>
        <taxon>Papilionoideae</taxon>
        <taxon>50 kb inversion clade</taxon>
        <taxon>NPAAA clade</taxon>
        <taxon>Hologalegina</taxon>
        <taxon>IRL clade</taxon>
        <taxon>Trifolieae</taxon>
        <taxon>Trifolium</taxon>
    </lineage>
</organism>
<dbReference type="Proteomes" id="UP000236291">
    <property type="component" value="Unassembled WGS sequence"/>
</dbReference>
<proteinExistence type="predicted"/>
<comment type="caution">
    <text evidence="3">The sequence shown here is derived from an EMBL/GenBank/DDBJ whole genome shotgun (WGS) entry which is preliminary data.</text>
</comment>
<evidence type="ECO:0000313" key="4">
    <source>
        <dbReference type="Proteomes" id="UP000236291"/>
    </source>
</evidence>
<name>A0A2K3JK40_TRIPR</name>
<feature type="region of interest" description="Disordered" evidence="1">
    <location>
        <begin position="1"/>
        <end position="28"/>
    </location>
</feature>
<dbReference type="EMBL" id="ASHM01067886">
    <property type="protein sequence ID" value="PNX54408.1"/>
    <property type="molecule type" value="Genomic_DNA"/>
</dbReference>
<dbReference type="AlphaFoldDB" id="A0A2K3JK40"/>
<accession>A0A2K3JK40</accession>
<sequence length="95" mass="10273">MVGRTFQAGNFDREQQSSSIQLSFTTEQQDRPYKILESNTLSGSISSKGTSSFLSVISSSAWIIDSGASDHMTGDSTLFSSYGPCAGFELGEDDW</sequence>
<feature type="compositionally biased region" description="Polar residues" evidence="1">
    <location>
        <begin position="16"/>
        <end position="27"/>
    </location>
</feature>
<gene>
    <name evidence="3" type="ORF">L195_g048027</name>
</gene>
<feature type="domain" description="Retrovirus-related Pol polyprotein from transposon TNT 1-94-like beta-barrel" evidence="2">
    <location>
        <begin position="62"/>
        <end position="85"/>
    </location>
</feature>
<dbReference type="InterPro" id="IPR054722">
    <property type="entry name" value="PolX-like_BBD"/>
</dbReference>
<evidence type="ECO:0000259" key="2">
    <source>
        <dbReference type="Pfam" id="PF22936"/>
    </source>
</evidence>